<evidence type="ECO:0000259" key="2">
    <source>
        <dbReference type="Pfam" id="PF00248"/>
    </source>
</evidence>
<dbReference type="AlphaFoldDB" id="A0A1L9B8T6"/>
<dbReference type="STRING" id="83449.BON30_20445"/>
<dbReference type="CDD" id="cd19093">
    <property type="entry name" value="AKR_AtPLR-like"/>
    <property type="match status" value="1"/>
</dbReference>
<feature type="domain" description="NADP-dependent oxidoreductase" evidence="2">
    <location>
        <begin position="16"/>
        <end position="318"/>
    </location>
</feature>
<dbReference type="Proteomes" id="UP000182229">
    <property type="component" value="Unassembled WGS sequence"/>
</dbReference>
<reference evidence="3 4" key="2">
    <citation type="submission" date="2016-12" db="EMBL/GenBank/DDBJ databases">
        <title>Draft Genome Sequence of Cystobacter ferrugineus Strain Cbfe23.</title>
        <authorList>
            <person name="Akbar S."/>
            <person name="Dowd S.E."/>
            <person name="Stevens D.C."/>
        </authorList>
    </citation>
    <scope>NUCLEOTIDE SEQUENCE [LARGE SCALE GENOMIC DNA]</scope>
    <source>
        <strain evidence="3 4">Cbfe23</strain>
    </source>
</reference>
<dbReference type="InterPro" id="IPR018170">
    <property type="entry name" value="Aldo/ket_reductase_CS"/>
</dbReference>
<evidence type="ECO:0000256" key="1">
    <source>
        <dbReference type="ARBA" id="ARBA00023002"/>
    </source>
</evidence>
<dbReference type="InterPro" id="IPR023210">
    <property type="entry name" value="NADP_OxRdtase_dom"/>
</dbReference>
<comment type="caution">
    <text evidence="3">The sequence shown here is derived from an EMBL/GenBank/DDBJ whole genome shotgun (WGS) entry which is preliminary data.</text>
</comment>
<dbReference type="PRINTS" id="PR00069">
    <property type="entry name" value="ALDKETRDTASE"/>
</dbReference>
<keyword evidence="1" id="KW-0560">Oxidoreductase</keyword>
<sequence>MVKLRKLGRSDIEISPIGLGCWQFSAGAGLVGGFWEALPPPIVEEIIDASLKGGINWFDTAEAYGNGRSEQALAAALTRLGKKPGDVVVATKWMPVARLASSIGATIGERLSALSPFGIDLHQIHQPYAFATVDAQAEQMAKLVQEGKIRTVGVSNFSAKKMRAMHAALARRGVPLVSNQMQYSLMDRRIESNGVLAAAKELGITIIAYSPLAQGLLSGKFHDDPSLIKSRVGPRKYLPSFRVKGLEKSRPLIEELKKIATAHGATPSQVALNWLCSFHGDTVVAIPGATKRRHAEENVGAMGFTLSADELRRIDELSQRYR</sequence>
<organism evidence="3 4">
    <name type="scientific">Cystobacter ferrugineus</name>
    <dbReference type="NCBI Taxonomy" id="83449"/>
    <lineage>
        <taxon>Bacteria</taxon>
        <taxon>Pseudomonadati</taxon>
        <taxon>Myxococcota</taxon>
        <taxon>Myxococcia</taxon>
        <taxon>Myxococcales</taxon>
        <taxon>Cystobacterineae</taxon>
        <taxon>Archangiaceae</taxon>
        <taxon>Cystobacter</taxon>
    </lineage>
</organism>
<gene>
    <name evidence="3" type="ORF">BON30_20445</name>
</gene>
<dbReference type="Pfam" id="PF00248">
    <property type="entry name" value="Aldo_ket_red"/>
    <property type="match status" value="1"/>
</dbReference>
<proteinExistence type="predicted"/>
<dbReference type="GO" id="GO:0016491">
    <property type="term" value="F:oxidoreductase activity"/>
    <property type="evidence" value="ECO:0007669"/>
    <property type="project" value="UniProtKB-KW"/>
</dbReference>
<evidence type="ECO:0000313" key="3">
    <source>
        <dbReference type="EMBL" id="OJH38613.1"/>
    </source>
</evidence>
<dbReference type="EMBL" id="MPIN01000005">
    <property type="protein sequence ID" value="OJH38613.1"/>
    <property type="molecule type" value="Genomic_DNA"/>
</dbReference>
<dbReference type="PROSITE" id="PS00062">
    <property type="entry name" value="ALDOKETO_REDUCTASE_2"/>
    <property type="match status" value="1"/>
</dbReference>
<protein>
    <submittedName>
        <fullName evidence="3">Aldo/keto reductase</fullName>
    </submittedName>
</protein>
<dbReference type="InterPro" id="IPR050791">
    <property type="entry name" value="Aldo-Keto_reductase"/>
</dbReference>
<dbReference type="SUPFAM" id="SSF51430">
    <property type="entry name" value="NAD(P)-linked oxidoreductase"/>
    <property type="match status" value="1"/>
</dbReference>
<accession>A0A1L9B8T6</accession>
<dbReference type="GO" id="GO:0005737">
    <property type="term" value="C:cytoplasm"/>
    <property type="evidence" value="ECO:0007669"/>
    <property type="project" value="TreeGrafter"/>
</dbReference>
<reference evidence="4" key="1">
    <citation type="submission" date="2016-11" db="EMBL/GenBank/DDBJ databases">
        <authorList>
            <person name="Shukria A."/>
            <person name="Stevens D.C."/>
        </authorList>
    </citation>
    <scope>NUCLEOTIDE SEQUENCE [LARGE SCALE GENOMIC DNA]</scope>
    <source>
        <strain evidence="4">Cbfe23</strain>
    </source>
</reference>
<evidence type="ECO:0000313" key="4">
    <source>
        <dbReference type="Proteomes" id="UP000182229"/>
    </source>
</evidence>
<dbReference type="RefSeq" id="WP_071900062.1">
    <property type="nucleotide sequence ID" value="NZ_MPIN01000005.1"/>
</dbReference>
<dbReference type="PANTHER" id="PTHR43625:SF88">
    <property type="entry name" value="OS07G0143000 PROTEIN"/>
    <property type="match status" value="1"/>
</dbReference>
<dbReference type="OrthoDB" id="5328358at2"/>
<dbReference type="Gene3D" id="3.20.20.100">
    <property type="entry name" value="NADP-dependent oxidoreductase domain"/>
    <property type="match status" value="1"/>
</dbReference>
<keyword evidence="4" id="KW-1185">Reference proteome</keyword>
<name>A0A1L9B8T6_9BACT</name>
<dbReference type="PANTHER" id="PTHR43625">
    <property type="entry name" value="AFLATOXIN B1 ALDEHYDE REDUCTASE"/>
    <property type="match status" value="1"/>
</dbReference>
<dbReference type="InterPro" id="IPR020471">
    <property type="entry name" value="AKR"/>
</dbReference>
<dbReference type="InterPro" id="IPR036812">
    <property type="entry name" value="NAD(P)_OxRdtase_dom_sf"/>
</dbReference>